<dbReference type="RefSeq" id="YP_006303249.1">
    <property type="nucleotide sequence ID" value="NC_017877.1"/>
</dbReference>
<dbReference type="GeneID" id="12798900"/>
<evidence type="ECO:0000256" key="1">
    <source>
        <dbReference type="SAM" id="Phobius"/>
    </source>
</evidence>
<evidence type="ECO:0000313" key="2">
    <source>
        <dbReference type="EMBL" id="ADZ05376.1"/>
    </source>
</evidence>
<feature type="transmembrane region" description="Helical" evidence="1">
    <location>
        <begin position="121"/>
        <end position="141"/>
    </location>
</feature>
<geneLocation type="mitochondrion" evidence="2"/>
<keyword evidence="2" id="KW-0496">Mitochondrion</keyword>
<proteinExistence type="predicted"/>
<name>I1SR56_9BILA</name>
<keyword evidence="1" id="KW-0812">Transmembrane</keyword>
<dbReference type="AlphaFoldDB" id="I1SR56"/>
<keyword evidence="1" id="KW-1133">Transmembrane helix</keyword>
<feature type="transmembrane region" description="Helical" evidence="1">
    <location>
        <begin position="82"/>
        <end position="101"/>
    </location>
</feature>
<organism evidence="2">
    <name type="scientific">Zygeupolia rubens</name>
    <dbReference type="NCBI Taxonomy" id="166045"/>
    <lineage>
        <taxon>Eukaryota</taxon>
        <taxon>Metazoa</taxon>
        <taxon>Spiralia</taxon>
        <taxon>Lophotrochozoa</taxon>
        <taxon>Nemertea</taxon>
        <taxon>Pilidiophora</taxon>
        <taxon>Heteronemertea</taxon>
        <taxon>Lineidae</taxon>
        <taxon>Zygeupolia</taxon>
    </lineage>
</organism>
<reference evidence="2" key="2">
    <citation type="journal article" date="2012" name="BMC Genomics">
        <title>A comparative study of nemertean complete mitochondrial genomes, including two new ones for Nectonemertes cf. mirabilis and Zygeupolia rubens, may elucidate the fundamental pattern for the phylum Nemertea.</title>
        <authorList>
            <person name="Chen H.X."/>
            <person name="Sun S.C."/>
            <person name="Sundberg P."/>
            <person name="Ren W.C."/>
            <person name="Norenburg J.L."/>
        </authorList>
    </citation>
    <scope>NUCLEOTIDE SEQUENCE</scope>
</reference>
<gene>
    <name evidence="2" type="primary">ND6</name>
</gene>
<reference evidence="2" key="1">
    <citation type="submission" date="2011-01" db="EMBL/GenBank/DDBJ databases">
        <authorList>
            <person name="Chen H."/>
            <person name="Sun S."/>
            <person name="Sundberg P."/>
            <person name="Ren W."/>
            <person name="Norenburg J.L."/>
        </authorList>
    </citation>
    <scope>NUCLEOTIDE SEQUENCE</scope>
</reference>
<protein>
    <submittedName>
        <fullName evidence="2">NADH dehydrogenase subunit 6</fullName>
    </submittedName>
</protein>
<sequence>MFMVFFYGLILGLVFLLPVMQQGVSLIVVIFSLASLMSVCAGLVGFSWYGLSLFLIYVGSLLVMFGYVVAMIPNFLFRQRGVLFVFVVGMVLGVSYCSKFFVVEGPFDIGGFMYSSDGIVIFLGLGVVLFITLVCVVKICYFSKGSLRPFSVYV</sequence>
<feature type="transmembrane region" description="Helical" evidence="1">
    <location>
        <begin position="49"/>
        <end position="70"/>
    </location>
</feature>
<keyword evidence="1" id="KW-0472">Membrane</keyword>
<dbReference type="CTD" id="4541"/>
<accession>I1SR56</accession>
<dbReference type="EMBL" id="HQ997773">
    <property type="protein sequence ID" value="ADZ05376.1"/>
    <property type="molecule type" value="Genomic_DNA"/>
</dbReference>